<dbReference type="SUPFAM" id="SSF52540">
    <property type="entry name" value="P-loop containing nucleoside triphosphate hydrolases"/>
    <property type="match status" value="1"/>
</dbReference>
<dbReference type="InterPro" id="IPR051927">
    <property type="entry name" value="Zn_Chap_cDPG_Synth"/>
</dbReference>
<dbReference type="Gene3D" id="3.30.1220.10">
    <property type="entry name" value="CobW-like, C-terminal domain"/>
    <property type="match status" value="1"/>
</dbReference>
<dbReference type="EMBL" id="DYWT01000288">
    <property type="protein sequence ID" value="HJF33943.1"/>
    <property type="molecule type" value="Genomic_DNA"/>
</dbReference>
<comment type="similarity">
    <text evidence="4">Belongs to the SIMIBI class G3E GTPase family. ZNG1 subfamily.</text>
</comment>
<dbReference type="Pfam" id="PF02492">
    <property type="entry name" value="cobW"/>
    <property type="match status" value="1"/>
</dbReference>
<dbReference type="PANTHER" id="PTHR43603">
    <property type="entry name" value="COBW DOMAIN-CONTAINING PROTEIN DDB_G0274527"/>
    <property type="match status" value="1"/>
</dbReference>
<dbReference type="InterPro" id="IPR027417">
    <property type="entry name" value="P-loop_NTPase"/>
</dbReference>
<comment type="catalytic activity">
    <reaction evidence="5">
        <text>GTP + H2O = GDP + phosphate + H(+)</text>
        <dbReference type="Rhea" id="RHEA:19669"/>
        <dbReference type="ChEBI" id="CHEBI:15377"/>
        <dbReference type="ChEBI" id="CHEBI:15378"/>
        <dbReference type="ChEBI" id="CHEBI:37565"/>
        <dbReference type="ChEBI" id="CHEBI:43474"/>
        <dbReference type="ChEBI" id="CHEBI:58189"/>
    </reaction>
    <physiologicalReaction direction="left-to-right" evidence="5">
        <dbReference type="Rhea" id="RHEA:19670"/>
    </physiologicalReaction>
</comment>
<organism evidence="7 8">
    <name type="scientific">Sporosarcina psychrophila</name>
    <name type="common">Bacillus psychrophilus</name>
    <dbReference type="NCBI Taxonomy" id="1476"/>
    <lineage>
        <taxon>Bacteria</taxon>
        <taxon>Bacillati</taxon>
        <taxon>Bacillota</taxon>
        <taxon>Bacilli</taxon>
        <taxon>Bacillales</taxon>
        <taxon>Caryophanaceae</taxon>
        <taxon>Sporosarcina</taxon>
    </lineage>
</organism>
<dbReference type="AlphaFoldDB" id="A0A921KF22"/>
<reference evidence="7" key="2">
    <citation type="submission" date="2021-09" db="EMBL/GenBank/DDBJ databases">
        <authorList>
            <person name="Gilroy R."/>
        </authorList>
    </citation>
    <scope>NUCLEOTIDE SEQUENCE</scope>
    <source>
        <strain evidence="7">CHK171-7178</strain>
    </source>
</reference>
<dbReference type="SMART" id="SM00833">
    <property type="entry name" value="CobW_C"/>
    <property type="match status" value="1"/>
</dbReference>
<gene>
    <name evidence="7" type="ORF">K8V56_19435</name>
</gene>
<keyword evidence="3" id="KW-0143">Chaperone</keyword>
<accession>A0A921KF22</accession>
<evidence type="ECO:0000259" key="6">
    <source>
        <dbReference type="SMART" id="SM00833"/>
    </source>
</evidence>
<keyword evidence="1" id="KW-0547">Nucleotide-binding</keyword>
<dbReference type="PANTHER" id="PTHR43603:SF3">
    <property type="entry name" value="ZINC CHAPERONE YCIC"/>
    <property type="match status" value="1"/>
</dbReference>
<evidence type="ECO:0000256" key="1">
    <source>
        <dbReference type="ARBA" id="ARBA00022741"/>
    </source>
</evidence>
<dbReference type="GO" id="GO:0016787">
    <property type="term" value="F:hydrolase activity"/>
    <property type="evidence" value="ECO:0007669"/>
    <property type="project" value="UniProtKB-KW"/>
</dbReference>
<dbReference type="Pfam" id="PF07683">
    <property type="entry name" value="CobW_C"/>
    <property type="match status" value="1"/>
</dbReference>
<evidence type="ECO:0000313" key="8">
    <source>
        <dbReference type="Proteomes" id="UP000698173"/>
    </source>
</evidence>
<dbReference type="InterPro" id="IPR036627">
    <property type="entry name" value="CobW-likC_sf"/>
</dbReference>
<feature type="domain" description="CobW C-terminal" evidence="6">
    <location>
        <begin position="256"/>
        <end position="348"/>
    </location>
</feature>
<dbReference type="Proteomes" id="UP000698173">
    <property type="component" value="Unassembled WGS sequence"/>
</dbReference>
<dbReference type="InterPro" id="IPR011629">
    <property type="entry name" value="CobW-like_C"/>
</dbReference>
<sequence>MKKRIPVTVLSGYLGSGKTTLLNHILHNRYGLKVAVIVNDMSEVNIDASLIKQGGFSRTEEKLVEMQNGCICCTLREDLVLEVEKLSALGDIDYIIIESSGISEPIPVAQTFTYIDETLGIDLSKLCRLDTMVTVVDANSFWRDFTSGETLLDRREAATEVDEREIADLLIDQIEFANVLLLNKTDLISQEKVEELKGMLHALNPDARVIETVQSQLELSEVLDTGLFDFETSSQSAGWIKELNEEHVPETEEFGIASFVYRRQNPFHPERLMNWILEWPVEIVRAKGFLWLATRNDVAVLLSQAGPSLGIEGAGAWDEEVGGKMTEFVMIGIRMNQQEIEGSLDKCLLTEEELVQDWTSFVDPLPNFQIEI</sequence>
<name>A0A921KF22_SPOPS</name>
<dbReference type="InterPro" id="IPR003495">
    <property type="entry name" value="CobW/HypB/UreG_nucleotide-bd"/>
</dbReference>
<dbReference type="GO" id="GO:0000166">
    <property type="term" value="F:nucleotide binding"/>
    <property type="evidence" value="ECO:0007669"/>
    <property type="project" value="UniProtKB-KW"/>
</dbReference>
<evidence type="ECO:0000256" key="4">
    <source>
        <dbReference type="ARBA" id="ARBA00034320"/>
    </source>
</evidence>
<evidence type="ECO:0000256" key="5">
    <source>
        <dbReference type="ARBA" id="ARBA00049117"/>
    </source>
</evidence>
<dbReference type="Gene3D" id="3.40.50.300">
    <property type="entry name" value="P-loop containing nucleotide triphosphate hydrolases"/>
    <property type="match status" value="1"/>
</dbReference>
<reference evidence="7" key="1">
    <citation type="journal article" date="2021" name="PeerJ">
        <title>Extensive microbial diversity within the chicken gut microbiome revealed by metagenomics and culture.</title>
        <authorList>
            <person name="Gilroy R."/>
            <person name="Ravi A."/>
            <person name="Getino M."/>
            <person name="Pursley I."/>
            <person name="Horton D.L."/>
            <person name="Alikhan N.F."/>
            <person name="Baker D."/>
            <person name="Gharbi K."/>
            <person name="Hall N."/>
            <person name="Watson M."/>
            <person name="Adriaenssens E.M."/>
            <person name="Foster-Nyarko E."/>
            <person name="Jarju S."/>
            <person name="Secka A."/>
            <person name="Antonio M."/>
            <person name="Oren A."/>
            <person name="Chaudhuri R.R."/>
            <person name="La Ragione R."/>
            <person name="Hildebrand F."/>
            <person name="Pallen M.J."/>
        </authorList>
    </citation>
    <scope>NUCLEOTIDE SEQUENCE</scope>
    <source>
        <strain evidence="7">CHK171-7178</strain>
    </source>
</reference>
<proteinExistence type="inferred from homology"/>
<dbReference type="CDD" id="cd03112">
    <property type="entry name" value="CobW-like"/>
    <property type="match status" value="1"/>
</dbReference>
<evidence type="ECO:0000256" key="2">
    <source>
        <dbReference type="ARBA" id="ARBA00022801"/>
    </source>
</evidence>
<protein>
    <submittedName>
        <fullName evidence="7">GTP-binding protein</fullName>
    </submittedName>
</protein>
<evidence type="ECO:0000256" key="3">
    <source>
        <dbReference type="ARBA" id="ARBA00023186"/>
    </source>
</evidence>
<evidence type="ECO:0000313" key="7">
    <source>
        <dbReference type="EMBL" id="HJF33943.1"/>
    </source>
</evidence>
<comment type="caution">
    <text evidence="7">The sequence shown here is derived from an EMBL/GenBank/DDBJ whole genome shotgun (WGS) entry which is preliminary data.</text>
</comment>
<keyword evidence="2" id="KW-0378">Hydrolase</keyword>